<keyword evidence="2" id="KW-1185">Reference proteome</keyword>
<dbReference type="AlphaFoldDB" id="A0AA39U4S2"/>
<name>A0AA39U4S2_9AGAR</name>
<accession>A0AA39U4S2</accession>
<feature type="non-terminal residue" evidence="1">
    <location>
        <position position="58"/>
    </location>
</feature>
<proteinExistence type="predicted"/>
<reference evidence="1" key="1">
    <citation type="submission" date="2023-06" db="EMBL/GenBank/DDBJ databases">
        <authorList>
            <consortium name="Lawrence Berkeley National Laboratory"/>
            <person name="Ahrendt S."/>
            <person name="Sahu N."/>
            <person name="Indic B."/>
            <person name="Wong-Bajracharya J."/>
            <person name="Merenyi Z."/>
            <person name="Ke H.-M."/>
            <person name="Monk M."/>
            <person name="Kocsube S."/>
            <person name="Drula E."/>
            <person name="Lipzen A."/>
            <person name="Balint B."/>
            <person name="Henrissat B."/>
            <person name="Andreopoulos B."/>
            <person name="Martin F.M."/>
            <person name="Harder C.B."/>
            <person name="Rigling D."/>
            <person name="Ford K.L."/>
            <person name="Foster G.D."/>
            <person name="Pangilinan J."/>
            <person name="Papanicolaou A."/>
            <person name="Barry K."/>
            <person name="LaButti K."/>
            <person name="Viragh M."/>
            <person name="Koriabine M."/>
            <person name="Yan M."/>
            <person name="Riley R."/>
            <person name="Champramary S."/>
            <person name="Plett K.L."/>
            <person name="Tsai I.J."/>
            <person name="Slot J."/>
            <person name="Sipos G."/>
            <person name="Plett J."/>
            <person name="Nagy L.G."/>
            <person name="Grigoriev I.V."/>
        </authorList>
    </citation>
    <scope>NUCLEOTIDE SEQUENCE</scope>
    <source>
        <strain evidence="1">ICMP 16352</strain>
    </source>
</reference>
<dbReference type="Proteomes" id="UP001175227">
    <property type="component" value="Unassembled WGS sequence"/>
</dbReference>
<evidence type="ECO:0000313" key="1">
    <source>
        <dbReference type="EMBL" id="KAK0474283.1"/>
    </source>
</evidence>
<sequence length="58" mass="6223">RQLEKQTCVLDIDSLGTRLPGDKFKGTAVICGGSIGGLIAARVCHDHFDDILIVEPET</sequence>
<comment type="caution">
    <text evidence="1">The sequence shown here is derived from an EMBL/GenBank/DDBJ whole genome shotgun (WGS) entry which is preliminary data.</text>
</comment>
<protein>
    <submittedName>
        <fullName evidence="1">Uncharacterized protein</fullName>
    </submittedName>
</protein>
<organism evidence="1 2">
    <name type="scientific">Armillaria novae-zelandiae</name>
    <dbReference type="NCBI Taxonomy" id="153914"/>
    <lineage>
        <taxon>Eukaryota</taxon>
        <taxon>Fungi</taxon>
        <taxon>Dikarya</taxon>
        <taxon>Basidiomycota</taxon>
        <taxon>Agaricomycotina</taxon>
        <taxon>Agaricomycetes</taxon>
        <taxon>Agaricomycetidae</taxon>
        <taxon>Agaricales</taxon>
        <taxon>Marasmiineae</taxon>
        <taxon>Physalacriaceae</taxon>
        <taxon>Armillaria</taxon>
    </lineage>
</organism>
<evidence type="ECO:0000313" key="2">
    <source>
        <dbReference type="Proteomes" id="UP001175227"/>
    </source>
</evidence>
<gene>
    <name evidence="1" type="ORF">IW261DRAFT_1341776</name>
</gene>
<dbReference type="EMBL" id="JAUEPR010000028">
    <property type="protein sequence ID" value="KAK0474283.1"/>
    <property type="molecule type" value="Genomic_DNA"/>
</dbReference>